<feature type="transmembrane region" description="Helical" evidence="1">
    <location>
        <begin position="202"/>
        <end position="219"/>
    </location>
</feature>
<keyword evidence="3" id="KW-1185">Reference proteome</keyword>
<feature type="transmembrane region" description="Helical" evidence="1">
    <location>
        <begin position="352"/>
        <end position="371"/>
    </location>
</feature>
<evidence type="ECO:0000256" key="1">
    <source>
        <dbReference type="SAM" id="Phobius"/>
    </source>
</evidence>
<feature type="transmembrane region" description="Helical" evidence="1">
    <location>
        <begin position="114"/>
        <end position="137"/>
    </location>
</feature>
<evidence type="ECO:0000313" key="3">
    <source>
        <dbReference type="Proteomes" id="UP000619033"/>
    </source>
</evidence>
<feature type="transmembrane region" description="Helical" evidence="1">
    <location>
        <begin position="172"/>
        <end position="190"/>
    </location>
</feature>
<name>A0A8J7MRK4_9RHOB</name>
<keyword evidence="1" id="KW-1133">Transmembrane helix</keyword>
<feature type="transmembrane region" description="Helical" evidence="1">
    <location>
        <begin position="20"/>
        <end position="40"/>
    </location>
</feature>
<gene>
    <name evidence="2" type="ORF">JI744_05335</name>
</gene>
<feature type="transmembrane region" description="Helical" evidence="1">
    <location>
        <begin position="323"/>
        <end position="340"/>
    </location>
</feature>
<proteinExistence type="predicted"/>
<accession>A0A8J7MRK4</accession>
<keyword evidence="1" id="KW-0812">Transmembrane</keyword>
<dbReference type="AlphaFoldDB" id="A0A8J7MRK4"/>
<protein>
    <submittedName>
        <fullName evidence="2">Uncharacterized protein</fullName>
    </submittedName>
</protein>
<sequence>MTIPSRPLPDAATVRPGQVWIWLACGGLGLAWLGALQVLWRCLAEGGQKWLQADWLINLAAGPVRRGPFGEALIRLAELSGLTPLAVVGLVQAVLVSALFLATLRLVAVQTRPAMVLAVLSPGFFAVLWSADALAGLRKEMIPLLALVLLALPRAGLGRLVVSAGLLAAGAWGHEVGVLMLPAWGIALLLFPPDCSRRAQGAVAAVTAAVVLWAAIYALRHAGVADTAPICDRILQLGPVHPAFCDGAIAWLGTSENGPGTLRRALDASHNLLLLPVAIGLAVAPLAHLCRLAKPDRHLLALILLAAAPPLLLYPLAIDWGRWVSLQVSTLAILLLGLGARGRFRPEPCPRPALMVLWLFLAVAAGLQAMTEVHPGALLFRLLHGFAV</sequence>
<dbReference type="EMBL" id="JAESVP010000002">
    <property type="protein sequence ID" value="MBL4927524.1"/>
    <property type="molecule type" value="Genomic_DNA"/>
</dbReference>
<feature type="transmembrane region" description="Helical" evidence="1">
    <location>
        <begin position="144"/>
        <end position="166"/>
    </location>
</feature>
<organism evidence="2 3">
    <name type="scientific">Fuscibacter oryzae</name>
    <dbReference type="NCBI Taxonomy" id="2803939"/>
    <lineage>
        <taxon>Bacteria</taxon>
        <taxon>Pseudomonadati</taxon>
        <taxon>Pseudomonadota</taxon>
        <taxon>Alphaproteobacteria</taxon>
        <taxon>Rhodobacterales</taxon>
        <taxon>Paracoccaceae</taxon>
        <taxon>Fuscibacter</taxon>
    </lineage>
</organism>
<feature type="transmembrane region" description="Helical" evidence="1">
    <location>
        <begin position="85"/>
        <end position="108"/>
    </location>
</feature>
<comment type="caution">
    <text evidence="2">The sequence shown here is derived from an EMBL/GenBank/DDBJ whole genome shotgun (WGS) entry which is preliminary data.</text>
</comment>
<dbReference type="RefSeq" id="WP_202658650.1">
    <property type="nucleotide sequence ID" value="NZ_JAESVP010000002.1"/>
</dbReference>
<dbReference type="Proteomes" id="UP000619033">
    <property type="component" value="Unassembled WGS sequence"/>
</dbReference>
<keyword evidence="1" id="KW-0472">Membrane</keyword>
<feature type="transmembrane region" description="Helical" evidence="1">
    <location>
        <begin position="299"/>
        <end position="317"/>
    </location>
</feature>
<reference evidence="2" key="1">
    <citation type="submission" date="2021-01" db="EMBL/GenBank/DDBJ databases">
        <title>Genome seq and assembly of Tabrizicola sp. KVB23.</title>
        <authorList>
            <person name="Chhetri G."/>
        </authorList>
    </citation>
    <scope>NUCLEOTIDE SEQUENCE</scope>
    <source>
        <strain evidence="2">KVB23</strain>
    </source>
</reference>
<evidence type="ECO:0000313" key="2">
    <source>
        <dbReference type="EMBL" id="MBL4927524.1"/>
    </source>
</evidence>